<evidence type="ECO:0000256" key="4">
    <source>
        <dbReference type="ARBA" id="ARBA00022989"/>
    </source>
</evidence>
<dbReference type="Pfam" id="PF02653">
    <property type="entry name" value="BPD_transp_2"/>
    <property type="match status" value="1"/>
</dbReference>
<keyword evidence="2" id="KW-1003">Cell membrane</keyword>
<evidence type="ECO:0000256" key="5">
    <source>
        <dbReference type="ARBA" id="ARBA00023136"/>
    </source>
</evidence>
<dbReference type="PANTHER" id="PTHR43370:SF1">
    <property type="entry name" value="GUANOSINE ABC TRANSPORTER PERMEASE PROTEIN NUPQ"/>
    <property type="match status" value="1"/>
</dbReference>
<dbReference type="InterPro" id="IPR001851">
    <property type="entry name" value="ABC_transp_permease"/>
</dbReference>
<evidence type="ECO:0000256" key="3">
    <source>
        <dbReference type="ARBA" id="ARBA00022692"/>
    </source>
</evidence>
<reference evidence="7 8" key="1">
    <citation type="submission" date="2020-08" db="EMBL/GenBank/DDBJ databases">
        <title>Genome public.</title>
        <authorList>
            <person name="Liu C."/>
            <person name="Sun Q."/>
        </authorList>
    </citation>
    <scope>NUCLEOTIDE SEQUENCE [LARGE SCALE GENOMIC DNA]</scope>
    <source>
        <strain evidence="7 8">New-38</strain>
    </source>
</reference>
<protein>
    <submittedName>
        <fullName evidence="7">ABC transporter permease</fullName>
    </submittedName>
</protein>
<organism evidence="7 8">
    <name type="scientific">Pseudoflavonifractor hominis</name>
    <dbReference type="NCBI Taxonomy" id="2763059"/>
    <lineage>
        <taxon>Bacteria</taxon>
        <taxon>Bacillati</taxon>
        <taxon>Bacillota</taxon>
        <taxon>Clostridia</taxon>
        <taxon>Eubacteriales</taxon>
        <taxon>Oscillospiraceae</taxon>
        <taxon>Pseudoflavonifractor</taxon>
    </lineage>
</organism>
<evidence type="ECO:0000313" key="7">
    <source>
        <dbReference type="EMBL" id="MBC5729897.1"/>
    </source>
</evidence>
<keyword evidence="4 6" id="KW-1133">Transmembrane helix</keyword>
<comment type="caution">
    <text evidence="7">The sequence shown here is derived from an EMBL/GenBank/DDBJ whole genome shotgun (WGS) entry which is preliminary data.</text>
</comment>
<dbReference type="CDD" id="cd06580">
    <property type="entry name" value="TM_PBP1_transp_TpRbsC_like"/>
    <property type="match status" value="1"/>
</dbReference>
<feature type="transmembrane region" description="Helical" evidence="6">
    <location>
        <begin position="201"/>
        <end position="225"/>
    </location>
</feature>
<feature type="transmembrane region" description="Helical" evidence="6">
    <location>
        <begin position="67"/>
        <end position="88"/>
    </location>
</feature>
<dbReference type="Proteomes" id="UP000660021">
    <property type="component" value="Unassembled WGS sequence"/>
</dbReference>
<name>A0ABR7HQY0_9FIRM</name>
<comment type="subcellular location">
    <subcellularLocation>
        <location evidence="1">Cell membrane</location>
        <topology evidence="1">Multi-pass membrane protein</topology>
    </subcellularLocation>
</comment>
<accession>A0ABR7HQY0</accession>
<dbReference type="PANTHER" id="PTHR43370">
    <property type="entry name" value="SUGAR ABC TRANSPORTER INTEGRAL MEMBRANE PROTEIN-RELATED"/>
    <property type="match status" value="1"/>
</dbReference>
<feature type="transmembrane region" description="Helical" evidence="6">
    <location>
        <begin position="95"/>
        <end position="116"/>
    </location>
</feature>
<evidence type="ECO:0000256" key="6">
    <source>
        <dbReference type="SAM" id="Phobius"/>
    </source>
</evidence>
<evidence type="ECO:0000313" key="8">
    <source>
        <dbReference type="Proteomes" id="UP000660021"/>
    </source>
</evidence>
<keyword evidence="3 6" id="KW-0812">Transmembrane</keyword>
<feature type="transmembrane region" description="Helical" evidence="6">
    <location>
        <begin position="12"/>
        <end position="35"/>
    </location>
</feature>
<feature type="transmembrane region" description="Helical" evidence="6">
    <location>
        <begin position="42"/>
        <end position="61"/>
    </location>
</feature>
<dbReference type="EMBL" id="JACOPR010000002">
    <property type="protein sequence ID" value="MBC5729897.1"/>
    <property type="molecule type" value="Genomic_DNA"/>
</dbReference>
<keyword evidence="5 6" id="KW-0472">Membrane</keyword>
<evidence type="ECO:0000256" key="2">
    <source>
        <dbReference type="ARBA" id="ARBA00022475"/>
    </source>
</evidence>
<dbReference type="RefSeq" id="WP_101692249.1">
    <property type="nucleotide sequence ID" value="NZ_JACOPR010000002.1"/>
</dbReference>
<sequence>MDALLNVILTPSFFYSILRVTTPIVFAAMGMVVANTAGIPNIALEGIMLIAAFVGMMTSALSSSAWIGLLCAILSGLLCAGILAFFTLYYRTNVILGGIAINSLASGGTVFALYLFCHDKGTSASVPSGVLPQVKIPLLDQIPVVGEILSGHNILTYLAFLSVIAVYILLKRTPLGFHLRAVGEDAHAAESVGIHVMRVQAVALLISGFLASLGGAFMSMGYVSWFSRDMVAGRGWIAIAAEAMGCSHPIGTALTSLLFGAADAFSNAAGVLGWPADLVRTIPYCVTLVGLILFSVRQYRRSNHKRRKAQNQPAAKPVG</sequence>
<evidence type="ECO:0000256" key="1">
    <source>
        <dbReference type="ARBA" id="ARBA00004651"/>
    </source>
</evidence>
<proteinExistence type="predicted"/>
<feature type="transmembrane region" description="Helical" evidence="6">
    <location>
        <begin position="281"/>
        <end position="299"/>
    </location>
</feature>
<gene>
    <name evidence="7" type="ORF">H8S34_03500</name>
</gene>
<feature type="transmembrane region" description="Helical" evidence="6">
    <location>
        <begin position="154"/>
        <end position="170"/>
    </location>
</feature>
<keyword evidence="8" id="KW-1185">Reference proteome</keyword>